<keyword evidence="11" id="KW-0663">Pyridoxal phosphate</keyword>
<evidence type="ECO:0000256" key="14">
    <source>
        <dbReference type="ARBA" id="ARBA00048798"/>
    </source>
</evidence>
<keyword evidence="9" id="KW-0028">Amino-acid biosynthesis</keyword>
<dbReference type="PANTHER" id="PTHR42743:SF11">
    <property type="entry name" value="AMINODEOXYCHORISMATE LYASE"/>
    <property type="match status" value="1"/>
</dbReference>
<dbReference type="CDD" id="cd00449">
    <property type="entry name" value="PLPDE_IV"/>
    <property type="match status" value="1"/>
</dbReference>
<evidence type="ECO:0000256" key="12">
    <source>
        <dbReference type="ARBA" id="ARBA00023304"/>
    </source>
</evidence>
<evidence type="ECO:0000256" key="8">
    <source>
        <dbReference type="ARBA" id="ARBA00022576"/>
    </source>
</evidence>
<dbReference type="InterPro" id="IPR001544">
    <property type="entry name" value="Aminotrans_IV"/>
</dbReference>
<evidence type="ECO:0000256" key="5">
    <source>
        <dbReference type="ARBA" id="ARBA00005072"/>
    </source>
</evidence>
<comment type="similarity">
    <text evidence="6">Belongs to the class-IV pyridoxal-phosphate-dependent aminotransferase family.</text>
</comment>
<evidence type="ECO:0000256" key="13">
    <source>
        <dbReference type="ARBA" id="ARBA00048212"/>
    </source>
</evidence>
<evidence type="ECO:0000256" key="9">
    <source>
        <dbReference type="ARBA" id="ARBA00022605"/>
    </source>
</evidence>
<evidence type="ECO:0000256" key="11">
    <source>
        <dbReference type="ARBA" id="ARBA00022898"/>
    </source>
</evidence>
<evidence type="ECO:0000256" key="7">
    <source>
        <dbReference type="ARBA" id="ARBA00013053"/>
    </source>
</evidence>
<evidence type="ECO:0000256" key="1">
    <source>
        <dbReference type="ARBA" id="ARBA00001933"/>
    </source>
</evidence>
<comment type="catalytic activity">
    <reaction evidence="13">
        <text>L-valine + 2-oxoglutarate = 3-methyl-2-oxobutanoate + L-glutamate</text>
        <dbReference type="Rhea" id="RHEA:24813"/>
        <dbReference type="ChEBI" id="CHEBI:11851"/>
        <dbReference type="ChEBI" id="CHEBI:16810"/>
        <dbReference type="ChEBI" id="CHEBI:29985"/>
        <dbReference type="ChEBI" id="CHEBI:57762"/>
        <dbReference type="EC" id="2.6.1.42"/>
    </reaction>
</comment>
<comment type="pathway">
    <text evidence="5">Amino-acid biosynthesis; L-leucine biosynthesis; L-leucine from 3-methyl-2-oxobutanoate: step 4/4.</text>
</comment>
<gene>
    <name evidence="16" type="ORF">METZ01_LOCUS72933</name>
</gene>
<evidence type="ECO:0000256" key="3">
    <source>
        <dbReference type="ARBA" id="ARBA00004824"/>
    </source>
</evidence>
<dbReference type="UniPathway" id="UPA00048">
    <property type="reaction ID" value="UER00073"/>
</dbReference>
<evidence type="ECO:0000256" key="2">
    <source>
        <dbReference type="ARBA" id="ARBA00003109"/>
    </source>
</evidence>
<dbReference type="Gene3D" id="3.20.10.10">
    <property type="entry name" value="D-amino Acid Aminotransferase, subunit A, domain 2"/>
    <property type="match status" value="1"/>
</dbReference>
<dbReference type="NCBIfam" id="TIGR01122">
    <property type="entry name" value="ilvE_I"/>
    <property type="match status" value="1"/>
</dbReference>
<sequence length="294" mass="33313">MAKSFDNREGWIWMNGSFIPWKKATSHVINQGLHYASAVFEGERAYNGKIFKSKEHTERLFKSAEIMGIEIPFSHDEINKAKNDLLQKMNLKNCYVRPIVWRGSNQMGLSTSNADVHVAIAVWDDWHSYFKIEKRLEGLKLITSPWKRPSPETAPSNAKASGPYVICTMSKEFAEKKGYDDALMLDYRNYVAEGTGANIFFIKGNDIHTPIADCFLNGITRQTVIEMVKKQGLNLVEKHILPNEIKEYDEALLTGTAAEITPIKSIDDINYSTGKNTTSYKLMNDFTDLVNSSI</sequence>
<dbReference type="InterPro" id="IPR043131">
    <property type="entry name" value="BCAT-like_N"/>
</dbReference>
<dbReference type="NCBIfam" id="NF005146">
    <property type="entry name" value="PRK06606.1"/>
    <property type="match status" value="1"/>
</dbReference>
<dbReference type="FunFam" id="3.20.10.10:FF:000002">
    <property type="entry name" value="D-alanine aminotransferase"/>
    <property type="match status" value="1"/>
</dbReference>
<keyword evidence="8" id="KW-0032">Aminotransferase</keyword>
<comment type="catalytic activity">
    <reaction evidence="14">
        <text>L-isoleucine + 2-oxoglutarate = (S)-3-methyl-2-oxopentanoate + L-glutamate</text>
        <dbReference type="Rhea" id="RHEA:24801"/>
        <dbReference type="ChEBI" id="CHEBI:16810"/>
        <dbReference type="ChEBI" id="CHEBI:29985"/>
        <dbReference type="ChEBI" id="CHEBI:35146"/>
        <dbReference type="ChEBI" id="CHEBI:58045"/>
        <dbReference type="EC" id="2.6.1.42"/>
    </reaction>
</comment>
<dbReference type="SUPFAM" id="SSF56752">
    <property type="entry name" value="D-aminoacid aminotransferase-like PLP-dependent enzymes"/>
    <property type="match status" value="1"/>
</dbReference>
<evidence type="ECO:0000313" key="16">
    <source>
        <dbReference type="EMBL" id="SVA20079.1"/>
    </source>
</evidence>
<dbReference type="PROSITE" id="PS00770">
    <property type="entry name" value="AA_TRANSFER_CLASS_4"/>
    <property type="match status" value="1"/>
</dbReference>
<reference evidence="16" key="1">
    <citation type="submission" date="2018-05" db="EMBL/GenBank/DDBJ databases">
        <authorList>
            <person name="Lanie J.A."/>
            <person name="Ng W.-L."/>
            <person name="Kazmierczak K.M."/>
            <person name="Andrzejewski T.M."/>
            <person name="Davidsen T.M."/>
            <person name="Wayne K.J."/>
            <person name="Tettelin H."/>
            <person name="Glass J.I."/>
            <person name="Rusch D."/>
            <person name="Podicherti R."/>
            <person name="Tsui H.-C.T."/>
            <person name="Winkler M.E."/>
        </authorList>
    </citation>
    <scope>NUCLEOTIDE SEQUENCE</scope>
</reference>
<organism evidence="16">
    <name type="scientific">marine metagenome</name>
    <dbReference type="NCBI Taxonomy" id="408172"/>
    <lineage>
        <taxon>unclassified sequences</taxon>
        <taxon>metagenomes</taxon>
        <taxon>ecological metagenomes</taxon>
    </lineage>
</organism>
<dbReference type="GO" id="GO:0009099">
    <property type="term" value="P:L-valine biosynthetic process"/>
    <property type="evidence" value="ECO:0007669"/>
    <property type="project" value="UniProtKB-UniPathway"/>
</dbReference>
<comment type="cofactor">
    <cofactor evidence="1">
        <name>pyridoxal 5'-phosphate</name>
        <dbReference type="ChEBI" id="CHEBI:597326"/>
    </cofactor>
</comment>
<evidence type="ECO:0000256" key="15">
    <source>
        <dbReference type="ARBA" id="ARBA00049229"/>
    </source>
</evidence>
<dbReference type="GO" id="GO:0009097">
    <property type="term" value="P:isoleucine biosynthetic process"/>
    <property type="evidence" value="ECO:0007669"/>
    <property type="project" value="UniProtKB-UniPathway"/>
</dbReference>
<dbReference type="Pfam" id="PF01063">
    <property type="entry name" value="Aminotran_4"/>
    <property type="match status" value="1"/>
</dbReference>
<dbReference type="PANTHER" id="PTHR42743">
    <property type="entry name" value="AMINO-ACID AMINOTRANSFERASE"/>
    <property type="match status" value="1"/>
</dbReference>
<evidence type="ECO:0000256" key="4">
    <source>
        <dbReference type="ARBA" id="ARBA00004931"/>
    </source>
</evidence>
<dbReference type="UniPathway" id="UPA00047">
    <property type="reaction ID" value="UER00058"/>
</dbReference>
<dbReference type="AlphaFoldDB" id="A0A381TW63"/>
<dbReference type="NCBIfam" id="NF005726">
    <property type="entry name" value="PRK07544.1"/>
    <property type="match status" value="1"/>
</dbReference>
<dbReference type="EMBL" id="UINC01005246">
    <property type="protein sequence ID" value="SVA20079.1"/>
    <property type="molecule type" value="Genomic_DNA"/>
</dbReference>
<accession>A0A381TW63</accession>
<keyword evidence="12" id="KW-0100">Branched-chain amino acid biosynthesis</keyword>
<dbReference type="InterPro" id="IPR036038">
    <property type="entry name" value="Aminotransferase-like"/>
</dbReference>
<dbReference type="UniPathway" id="UPA00049">
    <property type="reaction ID" value="UER00062"/>
</dbReference>
<name>A0A381TW63_9ZZZZ</name>
<comment type="catalytic activity">
    <reaction evidence="15">
        <text>L-leucine + 2-oxoglutarate = 4-methyl-2-oxopentanoate + L-glutamate</text>
        <dbReference type="Rhea" id="RHEA:18321"/>
        <dbReference type="ChEBI" id="CHEBI:16810"/>
        <dbReference type="ChEBI" id="CHEBI:17865"/>
        <dbReference type="ChEBI" id="CHEBI:29985"/>
        <dbReference type="ChEBI" id="CHEBI:57427"/>
        <dbReference type="EC" id="2.6.1.42"/>
    </reaction>
</comment>
<protein>
    <recommendedName>
        <fullName evidence="7">branched-chain-amino-acid transaminase</fullName>
        <ecNumber evidence="7">2.6.1.42</ecNumber>
    </recommendedName>
</protein>
<dbReference type="Gene3D" id="3.30.470.10">
    <property type="match status" value="1"/>
</dbReference>
<dbReference type="InterPro" id="IPR050571">
    <property type="entry name" value="Class-IV_PLP-Dep_Aminotrnsfr"/>
</dbReference>
<keyword evidence="10" id="KW-0808">Transferase</keyword>
<dbReference type="InterPro" id="IPR018300">
    <property type="entry name" value="Aminotrans_IV_CS"/>
</dbReference>
<dbReference type="GO" id="GO:0009098">
    <property type="term" value="P:L-leucine biosynthetic process"/>
    <property type="evidence" value="ECO:0007669"/>
    <property type="project" value="UniProtKB-UniPathway"/>
</dbReference>
<comment type="pathway">
    <text evidence="4">Amino-acid biosynthesis; L-valine biosynthesis; L-valine from pyruvate: step 4/4.</text>
</comment>
<dbReference type="EC" id="2.6.1.42" evidence="7"/>
<dbReference type="InterPro" id="IPR005785">
    <property type="entry name" value="B_amino_transI"/>
</dbReference>
<evidence type="ECO:0000256" key="6">
    <source>
        <dbReference type="ARBA" id="ARBA00009320"/>
    </source>
</evidence>
<evidence type="ECO:0000256" key="10">
    <source>
        <dbReference type="ARBA" id="ARBA00022679"/>
    </source>
</evidence>
<comment type="pathway">
    <text evidence="3">Amino-acid biosynthesis; L-isoleucine biosynthesis; L-isoleucine from 2-oxobutanoate: step 4/4.</text>
</comment>
<dbReference type="InterPro" id="IPR043132">
    <property type="entry name" value="BCAT-like_C"/>
</dbReference>
<proteinExistence type="inferred from homology"/>
<dbReference type="GO" id="GO:0004084">
    <property type="term" value="F:branched-chain-amino-acid transaminase activity"/>
    <property type="evidence" value="ECO:0007669"/>
    <property type="project" value="UniProtKB-EC"/>
</dbReference>
<comment type="function">
    <text evidence="2">Acts on leucine, isoleucine and valine.</text>
</comment>